<dbReference type="EMBL" id="KY684084">
    <property type="protein sequence ID" value="ARF09269.1"/>
    <property type="molecule type" value="Genomic_DNA"/>
</dbReference>
<accession>A0A1V0SC40</accession>
<reference evidence="1" key="1">
    <citation type="journal article" date="2017" name="Science">
        <title>Giant viruses with an expanded complement of translation system components.</title>
        <authorList>
            <person name="Schulz F."/>
            <person name="Yutin N."/>
            <person name="Ivanova N.N."/>
            <person name="Ortega D.R."/>
            <person name="Lee T.K."/>
            <person name="Vierheilig J."/>
            <person name="Daims H."/>
            <person name="Horn M."/>
            <person name="Wagner M."/>
            <person name="Jensen G.J."/>
            <person name="Kyrpides N.C."/>
            <person name="Koonin E.V."/>
            <person name="Woyke T."/>
        </authorList>
    </citation>
    <scope>NUCLEOTIDE SEQUENCE</scope>
    <source>
        <strain evidence="1">CTV1</strain>
    </source>
</reference>
<proteinExistence type="predicted"/>
<organism evidence="1">
    <name type="scientific">Catovirus CTV1</name>
    <dbReference type="NCBI Taxonomy" id="1977631"/>
    <lineage>
        <taxon>Viruses</taxon>
        <taxon>Varidnaviria</taxon>
        <taxon>Bamfordvirae</taxon>
        <taxon>Nucleocytoviricota</taxon>
        <taxon>Megaviricetes</taxon>
        <taxon>Imitervirales</taxon>
        <taxon>Mimiviridae</taxon>
        <taxon>Klosneuvirinae</taxon>
        <taxon>Catovirus</taxon>
    </lineage>
</organism>
<name>A0A1V0SC40_9VIRU</name>
<sequence>MIINIYQHMNYIIIEPNQIHYSDMEKTHSRFSKTSLEEDIEDFIQIFSDNNAYDGMQSIVEKCKFSSDDLIHTTVIQETCKYVYYMIHTVNDDNNSSHNINRIAMYLARNKFKIYGSVGIIKEEVLSSGDTAICQMKLSEILQIYQDCLTFTGVKIDENGDVNEIKYILNPIDWLKPEQCSNYKFFEFEIFDKIMMVFIEMIPKNDIFNVKASTILSKKVHGTVFVALRAKIDDIKQIDHIYENLDKETISKLISILQVDQNDVNESANEKQKMKIMNFHIIIDKRYKKLLEKKNTINRINIFEKFKDQTPAHILAAQFVNKKNC</sequence>
<gene>
    <name evidence="1" type="ORF">Catovirus_2_218</name>
</gene>
<protein>
    <submittedName>
        <fullName evidence="1">Uncharacterized protein</fullName>
    </submittedName>
</protein>
<evidence type="ECO:0000313" key="1">
    <source>
        <dbReference type="EMBL" id="ARF09269.1"/>
    </source>
</evidence>